<dbReference type="OrthoDB" id="1922221at2759"/>
<dbReference type="InterPro" id="IPR004140">
    <property type="entry name" value="Exo70"/>
</dbReference>
<comment type="similarity">
    <text evidence="1 3">Belongs to the EXO70 family.</text>
</comment>
<dbReference type="PANTHER" id="PTHR12542:SF99">
    <property type="entry name" value="EXOCYST SUBUNIT EXO70 FAMILY PROTEIN"/>
    <property type="match status" value="1"/>
</dbReference>
<keyword evidence="3" id="KW-0268">Exocytosis</keyword>
<evidence type="ECO:0000259" key="4">
    <source>
        <dbReference type="Pfam" id="PF03081"/>
    </source>
</evidence>
<evidence type="ECO:0000256" key="1">
    <source>
        <dbReference type="ARBA" id="ARBA00006756"/>
    </source>
</evidence>
<feature type="domain" description="Exocyst complex subunit Exo70 C-terminal" evidence="4">
    <location>
        <begin position="54"/>
        <end position="198"/>
    </location>
</feature>
<protein>
    <recommendedName>
        <fullName evidence="3">Exocyst subunit Exo70 family protein</fullName>
    </recommendedName>
</protein>
<keyword evidence="3" id="KW-0653">Protein transport</keyword>
<dbReference type="InterPro" id="IPR016159">
    <property type="entry name" value="Cullin_repeat-like_dom_sf"/>
</dbReference>
<evidence type="ECO:0000313" key="5">
    <source>
        <dbReference type="EMBL" id="KAG2302452.1"/>
    </source>
</evidence>
<evidence type="ECO:0000256" key="3">
    <source>
        <dbReference type="RuleBase" id="RU365026"/>
    </source>
</evidence>
<dbReference type="GO" id="GO:0005546">
    <property type="term" value="F:phosphatidylinositol-4,5-bisphosphate binding"/>
    <property type="evidence" value="ECO:0007669"/>
    <property type="project" value="InterPro"/>
</dbReference>
<reference evidence="5 6" key="1">
    <citation type="submission" date="2020-02" db="EMBL/GenBank/DDBJ databases">
        <authorList>
            <person name="Ma Q."/>
            <person name="Huang Y."/>
            <person name="Song X."/>
            <person name="Pei D."/>
        </authorList>
    </citation>
    <scope>NUCLEOTIDE SEQUENCE [LARGE SCALE GENOMIC DNA]</scope>
    <source>
        <strain evidence="5">Sxm20200214</strain>
        <tissue evidence="5">Leaf</tissue>
    </source>
</reference>
<evidence type="ECO:0000256" key="2">
    <source>
        <dbReference type="ARBA" id="ARBA00022448"/>
    </source>
</evidence>
<keyword evidence="2 3" id="KW-0813">Transport</keyword>
<dbReference type="Pfam" id="PF03081">
    <property type="entry name" value="Exo70_C"/>
    <property type="match status" value="1"/>
</dbReference>
<dbReference type="Proteomes" id="UP000886595">
    <property type="component" value="Unassembled WGS sequence"/>
</dbReference>
<dbReference type="PANTHER" id="PTHR12542">
    <property type="entry name" value="EXOCYST COMPLEX PROTEIN EXO70"/>
    <property type="match status" value="1"/>
</dbReference>
<dbReference type="SUPFAM" id="SSF74788">
    <property type="entry name" value="Cullin repeat-like"/>
    <property type="match status" value="1"/>
</dbReference>
<comment type="caution">
    <text evidence="5">The sequence shown here is derived from an EMBL/GenBank/DDBJ whole genome shotgun (WGS) entry which is preliminary data.</text>
</comment>
<dbReference type="InterPro" id="IPR046364">
    <property type="entry name" value="Exo70_C"/>
</dbReference>
<dbReference type="GO" id="GO:0000145">
    <property type="term" value="C:exocyst"/>
    <property type="evidence" value="ECO:0007669"/>
    <property type="project" value="InterPro"/>
</dbReference>
<comment type="function">
    <text evidence="3">Component of the exocyst complex.</text>
</comment>
<proteinExistence type="inferred from homology"/>
<dbReference type="GO" id="GO:0006887">
    <property type="term" value="P:exocytosis"/>
    <property type="evidence" value="ECO:0007669"/>
    <property type="project" value="UniProtKB-KW"/>
</dbReference>
<name>A0A8X7SA26_BRACI</name>
<dbReference type="AlphaFoldDB" id="A0A8X7SA26"/>
<evidence type="ECO:0000313" key="6">
    <source>
        <dbReference type="Proteomes" id="UP000886595"/>
    </source>
</evidence>
<dbReference type="GO" id="GO:0015031">
    <property type="term" value="P:protein transport"/>
    <property type="evidence" value="ECO:0007669"/>
    <property type="project" value="UniProtKB-KW"/>
</dbReference>
<gene>
    <name evidence="5" type="ORF">Bca52824_031103</name>
</gene>
<organism evidence="5 6">
    <name type="scientific">Brassica carinata</name>
    <name type="common">Ethiopian mustard</name>
    <name type="synonym">Abyssinian cabbage</name>
    <dbReference type="NCBI Taxonomy" id="52824"/>
    <lineage>
        <taxon>Eukaryota</taxon>
        <taxon>Viridiplantae</taxon>
        <taxon>Streptophyta</taxon>
        <taxon>Embryophyta</taxon>
        <taxon>Tracheophyta</taxon>
        <taxon>Spermatophyta</taxon>
        <taxon>Magnoliopsida</taxon>
        <taxon>eudicotyledons</taxon>
        <taxon>Gunneridae</taxon>
        <taxon>Pentapetalae</taxon>
        <taxon>rosids</taxon>
        <taxon>malvids</taxon>
        <taxon>Brassicales</taxon>
        <taxon>Brassicaceae</taxon>
        <taxon>Brassiceae</taxon>
        <taxon>Brassica</taxon>
    </lineage>
</organism>
<keyword evidence="6" id="KW-1185">Reference proteome</keyword>
<dbReference type="Gene3D" id="1.20.1280.170">
    <property type="entry name" value="Exocyst complex component Exo70"/>
    <property type="match status" value="1"/>
</dbReference>
<dbReference type="EMBL" id="JAAMPC010000007">
    <property type="protein sequence ID" value="KAG2302452.1"/>
    <property type="molecule type" value="Genomic_DNA"/>
</dbReference>
<accession>A0A8X7SA26</accession>
<sequence length="201" mass="22982">MLLQGTPELCNCSCTGNGKPLFLHPSLSCWGTRPMLTVARAEWLWSIQVTSWMGNSSHVVHVQAYEIQTRLAEVARGILSEFENAVLREPSVVPVHRGTVHPLTRYVMNYISLISDYKQTLNDLIMSDPSARTDPNTLVMDFTELEDKSPWLCILYEKSHHYRDTSLAHIFIMNIFQKVKGSPKLREMIGDHYLRKLTGSY</sequence>